<keyword evidence="2" id="KW-1185">Reference proteome</keyword>
<name>A0A7J0FZ27_9ERIC</name>
<evidence type="ECO:0000313" key="1">
    <source>
        <dbReference type="EMBL" id="GFZ03951.1"/>
    </source>
</evidence>
<protein>
    <submittedName>
        <fullName evidence="1">Uncharacterized protein</fullName>
    </submittedName>
</protein>
<gene>
    <name evidence="1" type="ORF">Acr_16g0005750</name>
</gene>
<dbReference type="OrthoDB" id="1872155at2759"/>
<sequence>MEGRGGMGSSDVEREEEDAATDILRDRFRLCTISIAEAEDATVSSVVIAN</sequence>
<organism evidence="1 2">
    <name type="scientific">Actinidia rufa</name>
    <dbReference type="NCBI Taxonomy" id="165716"/>
    <lineage>
        <taxon>Eukaryota</taxon>
        <taxon>Viridiplantae</taxon>
        <taxon>Streptophyta</taxon>
        <taxon>Embryophyta</taxon>
        <taxon>Tracheophyta</taxon>
        <taxon>Spermatophyta</taxon>
        <taxon>Magnoliopsida</taxon>
        <taxon>eudicotyledons</taxon>
        <taxon>Gunneridae</taxon>
        <taxon>Pentapetalae</taxon>
        <taxon>asterids</taxon>
        <taxon>Ericales</taxon>
        <taxon>Actinidiaceae</taxon>
        <taxon>Actinidia</taxon>
    </lineage>
</organism>
<dbReference type="AlphaFoldDB" id="A0A7J0FZ27"/>
<proteinExistence type="predicted"/>
<reference evidence="1 2" key="1">
    <citation type="submission" date="2019-07" db="EMBL/GenBank/DDBJ databases">
        <title>De Novo Assembly of kiwifruit Actinidia rufa.</title>
        <authorList>
            <person name="Sugita-Konishi S."/>
            <person name="Sato K."/>
            <person name="Mori E."/>
            <person name="Abe Y."/>
            <person name="Kisaki G."/>
            <person name="Hamano K."/>
            <person name="Suezawa K."/>
            <person name="Otani M."/>
            <person name="Fukuda T."/>
            <person name="Manabe T."/>
            <person name="Gomi K."/>
            <person name="Tabuchi M."/>
            <person name="Akimitsu K."/>
            <person name="Kataoka I."/>
        </authorList>
    </citation>
    <scope>NUCLEOTIDE SEQUENCE [LARGE SCALE GENOMIC DNA]</scope>
    <source>
        <strain evidence="2">cv. Fuchu</strain>
    </source>
</reference>
<accession>A0A7J0FZ27</accession>
<evidence type="ECO:0000313" key="2">
    <source>
        <dbReference type="Proteomes" id="UP000585474"/>
    </source>
</evidence>
<dbReference type="EMBL" id="BJWL01000016">
    <property type="protein sequence ID" value="GFZ03951.1"/>
    <property type="molecule type" value="Genomic_DNA"/>
</dbReference>
<comment type="caution">
    <text evidence="1">The sequence shown here is derived from an EMBL/GenBank/DDBJ whole genome shotgun (WGS) entry which is preliminary data.</text>
</comment>
<dbReference type="Proteomes" id="UP000585474">
    <property type="component" value="Unassembled WGS sequence"/>
</dbReference>